<dbReference type="Gene3D" id="3.40.1190.20">
    <property type="match status" value="1"/>
</dbReference>
<dbReference type="NCBIfam" id="TIGR00197">
    <property type="entry name" value="yjeF_nterm"/>
    <property type="match status" value="1"/>
</dbReference>
<comment type="similarity">
    <text evidence="4">In the N-terminal section; belongs to the NnrE/AIBP family.</text>
</comment>
<protein>
    <recommendedName>
        <fullName evidence="18">Nicotinamide nucleotide repair protein</fullName>
        <ecNumber evidence="7">4.2.1.136</ecNumber>
        <ecNumber evidence="6">5.1.99.6</ecNumber>
    </recommendedName>
</protein>
<dbReference type="Pfam" id="PF03853">
    <property type="entry name" value="YjeF_N"/>
    <property type="match status" value="1"/>
</dbReference>
<dbReference type="AlphaFoldDB" id="X1G9V1"/>
<evidence type="ECO:0000256" key="1">
    <source>
        <dbReference type="ARBA" id="ARBA00000013"/>
    </source>
</evidence>
<keyword evidence="16" id="KW-0511">Multifunctional enzyme</keyword>
<dbReference type="PROSITE" id="PS01050">
    <property type="entry name" value="YJEF_C_2"/>
    <property type="match status" value="1"/>
</dbReference>
<evidence type="ECO:0000256" key="16">
    <source>
        <dbReference type="ARBA" id="ARBA00023268"/>
    </source>
</evidence>
<dbReference type="InterPro" id="IPR000631">
    <property type="entry name" value="CARKD"/>
</dbReference>
<dbReference type="SUPFAM" id="SSF53613">
    <property type="entry name" value="Ribokinase-like"/>
    <property type="match status" value="1"/>
</dbReference>
<dbReference type="PROSITE" id="PS51385">
    <property type="entry name" value="YJEF_N"/>
    <property type="match status" value="1"/>
</dbReference>
<evidence type="ECO:0000256" key="8">
    <source>
        <dbReference type="ARBA" id="ARBA00022723"/>
    </source>
</evidence>
<dbReference type="PANTHER" id="PTHR12592:SF0">
    <property type="entry name" value="ATP-DEPENDENT (S)-NAD(P)H-HYDRATE DEHYDRATASE"/>
    <property type="match status" value="1"/>
</dbReference>
<dbReference type="EC" id="5.1.99.6" evidence="6"/>
<evidence type="ECO:0000256" key="9">
    <source>
        <dbReference type="ARBA" id="ARBA00022741"/>
    </source>
</evidence>
<organism evidence="23">
    <name type="scientific">marine sediment metagenome</name>
    <dbReference type="NCBI Taxonomy" id="412755"/>
    <lineage>
        <taxon>unclassified sequences</taxon>
        <taxon>metagenomes</taxon>
        <taxon>ecological metagenomes</taxon>
    </lineage>
</organism>
<dbReference type="GO" id="GO:0052856">
    <property type="term" value="F:NAD(P)HX epimerase activity"/>
    <property type="evidence" value="ECO:0007669"/>
    <property type="project" value="UniProtKB-EC"/>
</dbReference>
<gene>
    <name evidence="23" type="ORF">S03H2_01036</name>
</gene>
<evidence type="ECO:0000256" key="20">
    <source>
        <dbReference type="ARBA" id="ARBA00049209"/>
    </source>
</evidence>
<evidence type="ECO:0000256" key="15">
    <source>
        <dbReference type="ARBA" id="ARBA00023239"/>
    </source>
</evidence>
<comment type="catalytic activity">
    <reaction evidence="20">
        <text>(6S)-NADPHX + ADP = AMP + phosphate + NADPH + H(+)</text>
        <dbReference type="Rhea" id="RHEA:32235"/>
        <dbReference type="ChEBI" id="CHEBI:15378"/>
        <dbReference type="ChEBI" id="CHEBI:43474"/>
        <dbReference type="ChEBI" id="CHEBI:57783"/>
        <dbReference type="ChEBI" id="CHEBI:64076"/>
        <dbReference type="ChEBI" id="CHEBI:456215"/>
        <dbReference type="ChEBI" id="CHEBI:456216"/>
        <dbReference type="EC" id="4.2.1.136"/>
    </reaction>
</comment>
<keyword evidence="12" id="KW-0630">Potassium</keyword>
<comment type="caution">
    <text evidence="23">The sequence shown here is derived from an EMBL/GenBank/DDBJ whole genome shotgun (WGS) entry which is preliminary data.</text>
</comment>
<dbReference type="InterPro" id="IPR029056">
    <property type="entry name" value="Ribokinase-like"/>
</dbReference>
<dbReference type="SUPFAM" id="SSF64153">
    <property type="entry name" value="YjeF N-terminal domain-like"/>
    <property type="match status" value="1"/>
</dbReference>
<dbReference type="Gene3D" id="3.40.50.10260">
    <property type="entry name" value="YjeF N-terminal domain"/>
    <property type="match status" value="1"/>
</dbReference>
<comment type="cofactor">
    <cofactor evidence="3">
        <name>K(+)</name>
        <dbReference type="ChEBI" id="CHEBI:29103"/>
    </cofactor>
</comment>
<proteinExistence type="inferred from homology"/>
<comment type="catalytic activity">
    <reaction evidence="2">
        <text>(6R)-NADPHX = (6S)-NADPHX</text>
        <dbReference type="Rhea" id="RHEA:32227"/>
        <dbReference type="ChEBI" id="CHEBI:64076"/>
        <dbReference type="ChEBI" id="CHEBI:64077"/>
        <dbReference type="EC" id="5.1.99.6"/>
    </reaction>
</comment>
<keyword evidence="9" id="KW-0547">Nucleotide-binding</keyword>
<name>X1G9V1_9ZZZZ</name>
<feature type="domain" description="YjeF C-terminal" evidence="21">
    <location>
        <begin position="204"/>
        <end position="493"/>
    </location>
</feature>
<evidence type="ECO:0000256" key="6">
    <source>
        <dbReference type="ARBA" id="ARBA00012228"/>
    </source>
</evidence>
<evidence type="ECO:0000256" key="18">
    <source>
        <dbReference type="ARBA" id="ARBA00032624"/>
    </source>
</evidence>
<keyword evidence="11" id="KW-0521">NADP</keyword>
<reference evidence="23" key="1">
    <citation type="journal article" date="2014" name="Front. Microbiol.">
        <title>High frequency of phylogenetically diverse reductive dehalogenase-homologous genes in deep subseafloor sedimentary metagenomes.</title>
        <authorList>
            <person name="Kawai M."/>
            <person name="Futagami T."/>
            <person name="Toyoda A."/>
            <person name="Takaki Y."/>
            <person name="Nishi S."/>
            <person name="Hori S."/>
            <person name="Arai W."/>
            <person name="Tsubouchi T."/>
            <person name="Morono Y."/>
            <person name="Uchiyama I."/>
            <person name="Ito T."/>
            <person name="Fujiyama A."/>
            <person name="Inagaki F."/>
            <person name="Takami H."/>
        </authorList>
    </citation>
    <scope>NUCLEOTIDE SEQUENCE</scope>
    <source>
        <strain evidence="23">Expedition CK06-06</strain>
    </source>
</reference>
<keyword evidence="15" id="KW-0456">Lyase</keyword>
<keyword evidence="8" id="KW-0479">Metal-binding</keyword>
<dbReference type="EC" id="4.2.1.136" evidence="7"/>
<evidence type="ECO:0000256" key="7">
    <source>
        <dbReference type="ARBA" id="ARBA00013129"/>
    </source>
</evidence>
<evidence type="ECO:0000256" key="2">
    <source>
        <dbReference type="ARBA" id="ARBA00000909"/>
    </source>
</evidence>
<feature type="non-terminal residue" evidence="23">
    <location>
        <position position="1"/>
    </location>
</feature>
<dbReference type="EMBL" id="BARU01000276">
    <property type="protein sequence ID" value="GAH29818.1"/>
    <property type="molecule type" value="Genomic_DNA"/>
</dbReference>
<dbReference type="HAMAP" id="MF_01966">
    <property type="entry name" value="NADHX_epimerase"/>
    <property type="match status" value="1"/>
</dbReference>
<evidence type="ECO:0000259" key="21">
    <source>
        <dbReference type="PROSITE" id="PS51383"/>
    </source>
</evidence>
<evidence type="ECO:0000256" key="14">
    <source>
        <dbReference type="ARBA" id="ARBA00023235"/>
    </source>
</evidence>
<comment type="function">
    <text evidence="17">Bifunctional enzyme that catalyzes the epimerization of the S- and R-forms of NAD(P)HX and the dehydration of the S-form of NAD(P)HX at the expense of ADP, which is converted to AMP. This allows the repair of both epimers of NAD(P)HX, a damaged form of NAD(P)H that is a result of enzymatic or heat-dependent hydration.</text>
</comment>
<dbReference type="PANTHER" id="PTHR12592">
    <property type="entry name" value="ATP-DEPENDENT (S)-NAD(P)H-HYDRATE DEHYDRATASE FAMILY MEMBER"/>
    <property type="match status" value="1"/>
</dbReference>
<comment type="similarity">
    <text evidence="5">In the C-terminal section; belongs to the NnrD/CARKD family.</text>
</comment>
<dbReference type="GO" id="GO:0005524">
    <property type="term" value="F:ATP binding"/>
    <property type="evidence" value="ECO:0007669"/>
    <property type="project" value="UniProtKB-KW"/>
</dbReference>
<dbReference type="GO" id="GO:0110051">
    <property type="term" value="P:metabolite repair"/>
    <property type="evidence" value="ECO:0007669"/>
    <property type="project" value="TreeGrafter"/>
</dbReference>
<evidence type="ECO:0000259" key="22">
    <source>
        <dbReference type="PROSITE" id="PS51385"/>
    </source>
</evidence>
<evidence type="ECO:0000256" key="3">
    <source>
        <dbReference type="ARBA" id="ARBA00001958"/>
    </source>
</evidence>
<accession>X1G9V1</accession>
<dbReference type="InterPro" id="IPR030677">
    <property type="entry name" value="Nnr"/>
</dbReference>
<evidence type="ECO:0000256" key="4">
    <source>
        <dbReference type="ARBA" id="ARBA00006001"/>
    </source>
</evidence>
<sequence>LMENAGKAVAEEVRRILGDISQRQILFLIGPGNNGGDGLVAARHIHDWGAKVIIYLYGERPSRDPKLKPIRERRITRVEAPKDENLDRLSGFVTSVDAVVDALFGTGTTRPFGGLLMMILDKVRRARKKRPGLRIIALDLPSGFNADTGEVDPGCLHVDNTITLAFPKPGLFKFPGAEKVGEVTVVDIGMPGYLAEEATAEYVAEEWVKSLLPERSPQANKGTFGRVLVVAGSINYIGAAYLACSGAMRVGAGLVTLATTGRLQSILASKLTEVTYLPLPESRPGLLSQEAVGLIFRQLDRYNVLLLGCGMGQSESVIRVIRTILLGKSKSSPQLPSLVLDADALNILAISPGWWGRLTEDAILTPHPGEMARLAGITADEVQADRLGIAKKMAAEWHKTIVLKGAYTVVAAPDGQAQVSHIANPGLASAGTGDVLSGAIAGLVAQGLSLFDAAACGVYLHGMAGEMVRDRLGDAGMIASDLLVALPQVIKQLKESEATPETE</sequence>
<keyword evidence="10" id="KW-0067">ATP-binding</keyword>
<dbReference type="GO" id="GO:0046872">
    <property type="term" value="F:metal ion binding"/>
    <property type="evidence" value="ECO:0007669"/>
    <property type="project" value="UniProtKB-KW"/>
</dbReference>
<comment type="catalytic activity">
    <reaction evidence="19">
        <text>(6S)-NADHX + ADP = AMP + phosphate + NADH + H(+)</text>
        <dbReference type="Rhea" id="RHEA:32223"/>
        <dbReference type="ChEBI" id="CHEBI:15378"/>
        <dbReference type="ChEBI" id="CHEBI:43474"/>
        <dbReference type="ChEBI" id="CHEBI:57945"/>
        <dbReference type="ChEBI" id="CHEBI:64074"/>
        <dbReference type="ChEBI" id="CHEBI:456215"/>
        <dbReference type="ChEBI" id="CHEBI:456216"/>
        <dbReference type="EC" id="4.2.1.136"/>
    </reaction>
</comment>
<evidence type="ECO:0000256" key="17">
    <source>
        <dbReference type="ARBA" id="ARBA00025153"/>
    </source>
</evidence>
<dbReference type="PIRSF" id="PIRSF017184">
    <property type="entry name" value="Nnr"/>
    <property type="match status" value="1"/>
</dbReference>
<evidence type="ECO:0000256" key="5">
    <source>
        <dbReference type="ARBA" id="ARBA00009524"/>
    </source>
</evidence>
<evidence type="ECO:0000256" key="11">
    <source>
        <dbReference type="ARBA" id="ARBA00022857"/>
    </source>
</evidence>
<keyword evidence="14" id="KW-0413">Isomerase</keyword>
<evidence type="ECO:0000313" key="23">
    <source>
        <dbReference type="EMBL" id="GAH29818.1"/>
    </source>
</evidence>
<evidence type="ECO:0000256" key="10">
    <source>
        <dbReference type="ARBA" id="ARBA00022840"/>
    </source>
</evidence>
<comment type="catalytic activity">
    <reaction evidence="1">
        <text>(6R)-NADHX = (6S)-NADHX</text>
        <dbReference type="Rhea" id="RHEA:32215"/>
        <dbReference type="ChEBI" id="CHEBI:64074"/>
        <dbReference type="ChEBI" id="CHEBI:64075"/>
        <dbReference type="EC" id="5.1.99.6"/>
    </reaction>
</comment>
<feature type="domain" description="YjeF N-terminal" evidence="22">
    <location>
        <begin position="1"/>
        <end position="196"/>
    </location>
</feature>
<dbReference type="PROSITE" id="PS51383">
    <property type="entry name" value="YJEF_C_3"/>
    <property type="match status" value="1"/>
</dbReference>
<dbReference type="InterPro" id="IPR004443">
    <property type="entry name" value="YjeF_N_dom"/>
</dbReference>
<dbReference type="InterPro" id="IPR036652">
    <property type="entry name" value="YjeF_N_dom_sf"/>
</dbReference>
<dbReference type="HAMAP" id="MF_01965">
    <property type="entry name" value="NADHX_dehydratase"/>
    <property type="match status" value="1"/>
</dbReference>
<evidence type="ECO:0000256" key="13">
    <source>
        <dbReference type="ARBA" id="ARBA00023027"/>
    </source>
</evidence>
<dbReference type="NCBIfam" id="TIGR00196">
    <property type="entry name" value="yjeF_cterm"/>
    <property type="match status" value="1"/>
</dbReference>
<evidence type="ECO:0000256" key="19">
    <source>
        <dbReference type="ARBA" id="ARBA00048238"/>
    </source>
</evidence>
<evidence type="ECO:0000256" key="12">
    <source>
        <dbReference type="ARBA" id="ARBA00022958"/>
    </source>
</evidence>
<dbReference type="CDD" id="cd01171">
    <property type="entry name" value="YXKO-related"/>
    <property type="match status" value="1"/>
</dbReference>
<keyword evidence="13" id="KW-0520">NAD</keyword>
<dbReference type="Pfam" id="PF01256">
    <property type="entry name" value="Carb_kinase"/>
    <property type="match status" value="1"/>
</dbReference>
<dbReference type="InterPro" id="IPR017953">
    <property type="entry name" value="Carbohydrate_kinase_pred_CS"/>
</dbReference>
<dbReference type="GO" id="GO:0052855">
    <property type="term" value="F:ADP-dependent NAD(P)H-hydrate dehydratase activity"/>
    <property type="evidence" value="ECO:0007669"/>
    <property type="project" value="UniProtKB-EC"/>
</dbReference>